<dbReference type="Gene3D" id="3.40.720.10">
    <property type="entry name" value="Alkaline Phosphatase, subunit A"/>
    <property type="match status" value="1"/>
</dbReference>
<dbReference type="PANTHER" id="PTHR35342:SF5">
    <property type="entry name" value="TRICARBOXYLIC TRANSPORT PROTEIN"/>
    <property type="match status" value="1"/>
</dbReference>
<dbReference type="InterPro" id="IPR025863">
    <property type="entry name" value="Choline_sulf_C_dom"/>
</dbReference>
<evidence type="ECO:0000313" key="7">
    <source>
        <dbReference type="EMBL" id="CAD7222071.1"/>
    </source>
</evidence>
<organism evidence="7">
    <name type="scientific">Cyprideis torosa</name>
    <dbReference type="NCBI Taxonomy" id="163714"/>
    <lineage>
        <taxon>Eukaryota</taxon>
        <taxon>Metazoa</taxon>
        <taxon>Ecdysozoa</taxon>
        <taxon>Arthropoda</taxon>
        <taxon>Crustacea</taxon>
        <taxon>Oligostraca</taxon>
        <taxon>Ostracoda</taxon>
        <taxon>Podocopa</taxon>
        <taxon>Podocopida</taxon>
        <taxon>Cytherocopina</taxon>
        <taxon>Cytheroidea</taxon>
        <taxon>Cytherideidae</taxon>
        <taxon>Cyprideis</taxon>
    </lineage>
</organism>
<dbReference type="InterPro" id="IPR036527">
    <property type="entry name" value="SCP2_sterol-bd_dom_sf"/>
</dbReference>
<dbReference type="Pfam" id="PF09925">
    <property type="entry name" value="DUF2157"/>
    <property type="match status" value="1"/>
</dbReference>
<name>A0A7R8ZFZ6_9CRUS</name>
<dbReference type="Pfam" id="PF12411">
    <property type="entry name" value="Choline_sulf_C"/>
    <property type="match status" value="1"/>
</dbReference>
<feature type="domain" description="DUF112" evidence="4">
    <location>
        <begin position="860"/>
        <end position="1280"/>
    </location>
</feature>
<dbReference type="Gene3D" id="3.40.190.150">
    <property type="entry name" value="Bordetella uptake gene, domain 1"/>
    <property type="match status" value="1"/>
</dbReference>
<protein>
    <submittedName>
        <fullName evidence="7">Uncharacterized protein</fullName>
    </submittedName>
</protein>
<evidence type="ECO:0000259" key="5">
    <source>
        <dbReference type="Pfam" id="PF09925"/>
    </source>
</evidence>
<dbReference type="InterPro" id="IPR017850">
    <property type="entry name" value="Alkaline_phosphatase_core_sf"/>
</dbReference>
<dbReference type="Pfam" id="PF00884">
    <property type="entry name" value="Sulfatase"/>
    <property type="match status" value="1"/>
</dbReference>
<dbReference type="InterPro" id="IPR005064">
    <property type="entry name" value="BUG"/>
</dbReference>
<evidence type="ECO:0000259" key="4">
    <source>
        <dbReference type="Pfam" id="PF01970"/>
    </source>
</evidence>
<evidence type="ECO:0000259" key="3">
    <source>
        <dbReference type="Pfam" id="PF00884"/>
    </source>
</evidence>
<accession>A0A7R8ZFZ6</accession>
<dbReference type="InterPro" id="IPR018677">
    <property type="entry name" value="DUF2157"/>
</dbReference>
<dbReference type="EMBL" id="OB660025">
    <property type="protein sequence ID" value="CAD7222071.1"/>
    <property type="molecule type" value="Genomic_DNA"/>
</dbReference>
<dbReference type="Pfam" id="PF03401">
    <property type="entry name" value="TctC"/>
    <property type="match status" value="1"/>
</dbReference>
<dbReference type="PANTHER" id="PTHR35342">
    <property type="entry name" value="TRICARBOXYLIC TRANSPORT PROTEIN"/>
    <property type="match status" value="1"/>
</dbReference>
<dbReference type="Gene3D" id="3.30.1050.10">
    <property type="entry name" value="SCP2 sterol-binding domain"/>
    <property type="match status" value="1"/>
</dbReference>
<evidence type="ECO:0000259" key="6">
    <source>
        <dbReference type="Pfam" id="PF12411"/>
    </source>
</evidence>
<gene>
    <name evidence="7" type="ORF">CTOB1V02_LOCUS90</name>
</gene>
<dbReference type="InterPro" id="IPR042100">
    <property type="entry name" value="Bug_dom1"/>
</dbReference>
<feature type="domain" description="DUF2157" evidence="5">
    <location>
        <begin position="102"/>
        <end position="242"/>
    </location>
</feature>
<reference evidence="7" key="1">
    <citation type="submission" date="2020-11" db="EMBL/GenBank/DDBJ databases">
        <authorList>
            <person name="Tran Van P."/>
        </authorList>
    </citation>
    <scope>NUCLEOTIDE SEQUENCE</scope>
</reference>
<dbReference type="Pfam" id="PF01970">
    <property type="entry name" value="TctA"/>
    <property type="match status" value="1"/>
</dbReference>
<dbReference type="InterPro" id="IPR002823">
    <property type="entry name" value="DUF112_TM"/>
</dbReference>
<dbReference type="SUPFAM" id="SSF53850">
    <property type="entry name" value="Periplasmic binding protein-like II"/>
    <property type="match status" value="1"/>
</dbReference>
<sequence length="1714" mass="186512">MYRTECGEETQVQLTLVEDQGSAVCAYGGAPDDKEFNKKQDYQMHASDEHWTCIGAGKFGCGAMGAMMSGKLKFTGPKMEAMGTLGEYNTIMNSLRNQLIELIQQGAIPADKIADALSALRLLPEARAWRVFLDQLLLWLGGLAVALSALFFIAYNWSDLGRFAKFGMVEALLILAVVTYCKQGGKTVAGKVSLLVTTLFLGVLLALFGQTYQTGADPWQLFFYWSVLMLPWALIGRFAAIWLIWIVLINLSILLYYQSFRGALWLMLTSETSMLWLVFSFNTLVLIIWEILADTRRWLSQAWATRLLAAGNGIPVTILVLQAIFDFRSAYIAAVLVWLIWLAVVYRFYRKTRPDLFMLAAACLSAMVAIVSFVARYIAGVVQGQAPEAARLDSPWQPEPWGAWWVGEMLPAVVLLYVVWQLLLRYGQVFPGRSAVLALSGTMLLCAVSVEAQGITIALATLAIILAVVNWSIVGKEKHLADGRKIYLELAPVDPRSLMQGDYMALRFRLADEPISIIVPSKAGGSTDTTARIFIEAAEKAWEGAEFVVKNIPGSGGQKGFEAIARAKSDGYTIGMVFTPQLVAHIASKRAEYTLDSFHVMGNTAQDPAIVVVPKDSKITSLDELKAAAANNQLTVAVNGIGSDDFLAAKAYEKIAGVTFNLLPTKGSTEQKAGILGGHVDAAFMNLSQMLSQHKAGDAHIIAILTEERDEQIPDIGTAQEQGYDVFMRATRGFVAPAGVSDEIAVKLDELLQNVMAEATFQEKAKTSSIYLLPQSSEDYTGYLTKLLEDTQAVYDKAPCAADFTGIAQKTSAHYVRFLAVFIGVLALAQWIMSFRNSTIEKLEIIMNEYLAIVLEPTALLTIFIGTVSGVLIGGMPGLTATMAVGLLVPFTYSMDPTAGLMLLGGIYCGAMYGGSIPAILLNTPGTPAAVATAIEGYPMSQQGRGGLALKISAIASFSGGTFSVLILLLFAPLLAQQALNFGPAETFLLALMGLAGIISIADENSSLTKALIAGLLGMIIALIGTDDMSGSLRYTFGSLSLIDGVDFMPALIGLFSMVQMLELAGQKHAIKPRQSDLKVKTHREPMPKGIGKYIALGSGTGTVVGILPGEGATIAAFLSYNFTRRLSKAKALFGKGAPEGIAAAEAGNNGCVGGSLVPTITLGIPGNSVAAALMGAFIIHGMIPGPDLFNVYADRTYPFILSLFVANIVFLAVGLTLAPYFARIALIPTAILIPVVCAFAVLGSYALNNSMFDVYLMIAFAALGFVLKKLNYSLEALILGLILGPIAEGGFSQGMIIGSDQLHGFEERLTTDVYPADFGWMPDWTRPDERIDLWYHNMSSVKQAGVAAITNQLTYDDEVGARSVQAIYDHARGQGERPLCLVASFIHPHDPYACRQKYWDLYDDDIPLPAVRRPQAVENDPHNLRLEKAIALDAVDISEQEIRNARRAYYGNVSYVDEWVGRLQATLAECGMAENTTVIFTSDHGDMLGEFGLWYKMSFREWSCRIPMIIHNPQQFSPRVVCHPVAQVDVLPTLTALAHEYTGAPIPKPLDPLDGCSLLPLCFGHDENDPQACVSEYLAEGAGAPMLMIRRGPYKFISCMTDPDQLFDLTADPDERVNLADDAATEVQQAFLAGFREEAAAHWDAEELRQRVIADQQRRRVLSAALRIGQYTPWDYNPPSDASEQYSRSHMDLTQHDIASRFPRAVAFDPKWR</sequence>
<evidence type="ECO:0000256" key="2">
    <source>
        <dbReference type="ARBA" id="ARBA00008779"/>
    </source>
</evidence>
<dbReference type="NCBIfam" id="TIGR03417">
    <property type="entry name" value="chol_sulfatase"/>
    <property type="match status" value="1"/>
</dbReference>
<feature type="domain" description="Sulfatase N-terminal" evidence="3">
    <location>
        <begin position="1353"/>
        <end position="1539"/>
    </location>
</feature>
<dbReference type="OrthoDB" id="96314at2759"/>
<dbReference type="Gene3D" id="3.40.190.10">
    <property type="entry name" value="Periplasmic binding protein-like II"/>
    <property type="match status" value="1"/>
</dbReference>
<feature type="domain" description="Choline sulfatase enzyme C-terminal" evidence="6">
    <location>
        <begin position="1651"/>
        <end position="1703"/>
    </location>
</feature>
<dbReference type="CDD" id="cd07012">
    <property type="entry name" value="PBP2_Bug_TTT"/>
    <property type="match status" value="1"/>
</dbReference>
<dbReference type="SUPFAM" id="SSF53649">
    <property type="entry name" value="Alkaline phosphatase-like"/>
    <property type="match status" value="1"/>
</dbReference>
<dbReference type="SUPFAM" id="SSF55718">
    <property type="entry name" value="SCP-like"/>
    <property type="match status" value="1"/>
</dbReference>
<proteinExistence type="inferred from homology"/>
<comment type="similarity">
    <text evidence="2">Belongs to the sulfatase family.</text>
</comment>
<comment type="cofactor">
    <cofactor evidence="1">
        <name>Ca(2+)</name>
        <dbReference type="ChEBI" id="CHEBI:29108"/>
    </cofactor>
</comment>
<evidence type="ECO:0000256" key="1">
    <source>
        <dbReference type="ARBA" id="ARBA00001913"/>
    </source>
</evidence>
<dbReference type="InterPro" id="IPR000917">
    <property type="entry name" value="Sulfatase_N"/>
</dbReference>
<dbReference type="InterPro" id="IPR017785">
    <property type="entry name" value="Choline-sulfatase"/>
</dbReference>